<gene>
    <name evidence="1" type="ORF">OUZ56_009689</name>
</gene>
<organism evidence="1 2">
    <name type="scientific">Daphnia magna</name>
    <dbReference type="NCBI Taxonomy" id="35525"/>
    <lineage>
        <taxon>Eukaryota</taxon>
        <taxon>Metazoa</taxon>
        <taxon>Ecdysozoa</taxon>
        <taxon>Arthropoda</taxon>
        <taxon>Crustacea</taxon>
        <taxon>Branchiopoda</taxon>
        <taxon>Diplostraca</taxon>
        <taxon>Cladocera</taxon>
        <taxon>Anomopoda</taxon>
        <taxon>Daphniidae</taxon>
        <taxon>Daphnia</taxon>
    </lineage>
</organism>
<comment type="caution">
    <text evidence="1">The sequence shown here is derived from an EMBL/GenBank/DDBJ whole genome shotgun (WGS) entry which is preliminary data.</text>
</comment>
<name>A0ABR0AGR9_9CRUS</name>
<proteinExistence type="predicted"/>
<evidence type="ECO:0000313" key="2">
    <source>
        <dbReference type="Proteomes" id="UP001234178"/>
    </source>
</evidence>
<accession>A0ABR0AGR9</accession>
<dbReference type="Proteomes" id="UP001234178">
    <property type="component" value="Unassembled WGS sequence"/>
</dbReference>
<sequence>MEFFSVKIWGKLALTPTGLFGSVRRTEGEELWEELNRHLDFVGAIWTASVVFLNDGRTSIAELVTTADKAALAVGALGTAGARTDPADVEATAVCVRRTDPAYVEATTVGIRQTGLASTT</sequence>
<dbReference type="EMBL" id="JAOYFB010000037">
    <property type="protein sequence ID" value="KAK4024306.1"/>
    <property type="molecule type" value="Genomic_DNA"/>
</dbReference>
<protein>
    <submittedName>
        <fullName evidence="1">Uncharacterized protein</fullName>
    </submittedName>
</protein>
<keyword evidence="2" id="KW-1185">Reference proteome</keyword>
<evidence type="ECO:0000313" key="1">
    <source>
        <dbReference type="EMBL" id="KAK4024306.1"/>
    </source>
</evidence>
<reference evidence="1 2" key="1">
    <citation type="journal article" date="2023" name="Nucleic Acids Res.">
        <title>The hologenome of Daphnia magna reveals possible DNA methylation and microbiome-mediated evolution of the host genome.</title>
        <authorList>
            <person name="Chaturvedi A."/>
            <person name="Li X."/>
            <person name="Dhandapani V."/>
            <person name="Marshall H."/>
            <person name="Kissane S."/>
            <person name="Cuenca-Cambronero M."/>
            <person name="Asole G."/>
            <person name="Calvet F."/>
            <person name="Ruiz-Romero M."/>
            <person name="Marangio P."/>
            <person name="Guigo R."/>
            <person name="Rago D."/>
            <person name="Mirbahai L."/>
            <person name="Eastwood N."/>
            <person name="Colbourne J.K."/>
            <person name="Zhou J."/>
            <person name="Mallon E."/>
            <person name="Orsini L."/>
        </authorList>
    </citation>
    <scope>NUCLEOTIDE SEQUENCE [LARGE SCALE GENOMIC DNA]</scope>
    <source>
        <strain evidence="1">LRV0_1</strain>
    </source>
</reference>